<keyword evidence="2 8" id="KW-0812">Transmembrane</keyword>
<reference evidence="11" key="3">
    <citation type="submission" date="2025-08" db="UniProtKB">
        <authorList>
            <consortium name="Ensembl"/>
        </authorList>
    </citation>
    <scope>IDENTIFICATION</scope>
</reference>
<evidence type="ECO:0000259" key="10">
    <source>
        <dbReference type="PROSITE" id="PS50262"/>
    </source>
</evidence>
<evidence type="ECO:0000313" key="12">
    <source>
        <dbReference type="Proteomes" id="UP000007267"/>
    </source>
</evidence>
<dbReference type="PRINTS" id="PR00237">
    <property type="entry name" value="GPCRRHODOPSN"/>
</dbReference>
<evidence type="ECO:0000313" key="11">
    <source>
        <dbReference type="Ensembl" id="ENSPSIP00000000297.1"/>
    </source>
</evidence>
<dbReference type="GeneTree" id="ENSGT01030000234639"/>
<dbReference type="GO" id="GO:0004930">
    <property type="term" value="F:G protein-coupled receptor activity"/>
    <property type="evidence" value="ECO:0007669"/>
    <property type="project" value="UniProtKB-KW"/>
</dbReference>
<dbReference type="CDD" id="cd14973">
    <property type="entry name" value="7tmA_Mrgpr"/>
    <property type="match status" value="1"/>
</dbReference>
<feature type="transmembrane region" description="Helical" evidence="9">
    <location>
        <begin position="44"/>
        <end position="67"/>
    </location>
</feature>
<dbReference type="HOGENOM" id="CLU_009579_8_0_1"/>
<dbReference type="PROSITE" id="PS50262">
    <property type="entry name" value="G_PROTEIN_RECEP_F1_2"/>
    <property type="match status" value="1"/>
</dbReference>
<dbReference type="Pfam" id="PF00001">
    <property type="entry name" value="7tm_1"/>
    <property type="match status" value="1"/>
</dbReference>
<keyword evidence="7 8" id="KW-0807">Transducer</keyword>
<dbReference type="eggNOG" id="ENOG502SP7R">
    <property type="taxonomic scope" value="Eukaryota"/>
</dbReference>
<evidence type="ECO:0000256" key="7">
    <source>
        <dbReference type="ARBA" id="ARBA00023224"/>
    </source>
</evidence>
<dbReference type="SUPFAM" id="SSF81321">
    <property type="entry name" value="Family A G protein-coupled receptor-like"/>
    <property type="match status" value="1"/>
</dbReference>
<dbReference type="AlphaFoldDB" id="K7EWY7"/>
<evidence type="ECO:0000256" key="5">
    <source>
        <dbReference type="ARBA" id="ARBA00023136"/>
    </source>
</evidence>
<dbReference type="Proteomes" id="UP000007267">
    <property type="component" value="Unassembled WGS sequence"/>
</dbReference>
<name>K7EWY7_PELSI</name>
<evidence type="ECO:0000256" key="8">
    <source>
        <dbReference type="RuleBase" id="RU000688"/>
    </source>
</evidence>
<evidence type="ECO:0000256" key="3">
    <source>
        <dbReference type="ARBA" id="ARBA00022989"/>
    </source>
</evidence>
<dbReference type="Ensembl" id="ENSPSIT00000000297.1">
    <property type="protein sequence ID" value="ENSPSIP00000000297.1"/>
    <property type="gene ID" value="ENSPSIG00000000297.1"/>
</dbReference>
<dbReference type="STRING" id="13735.ENSPSIP00000000297"/>
<feature type="transmembrane region" description="Helical" evidence="9">
    <location>
        <begin position="18"/>
        <end position="37"/>
    </location>
</feature>
<keyword evidence="5 9" id="KW-0472">Membrane</keyword>
<evidence type="ECO:0000256" key="9">
    <source>
        <dbReference type="SAM" id="Phobius"/>
    </source>
</evidence>
<reference evidence="11" key="4">
    <citation type="submission" date="2025-09" db="UniProtKB">
        <authorList>
            <consortium name="Ensembl"/>
        </authorList>
    </citation>
    <scope>IDENTIFICATION</scope>
</reference>
<evidence type="ECO:0000256" key="2">
    <source>
        <dbReference type="ARBA" id="ARBA00022692"/>
    </source>
</evidence>
<evidence type="ECO:0000256" key="4">
    <source>
        <dbReference type="ARBA" id="ARBA00023040"/>
    </source>
</evidence>
<evidence type="ECO:0000256" key="1">
    <source>
        <dbReference type="ARBA" id="ARBA00004141"/>
    </source>
</evidence>
<reference evidence="12" key="1">
    <citation type="submission" date="2011-10" db="EMBL/GenBank/DDBJ databases">
        <authorList>
            <consortium name="Soft-shell Turtle Genome Consortium"/>
        </authorList>
    </citation>
    <scope>NUCLEOTIDE SEQUENCE [LARGE SCALE GENOMIC DNA]</scope>
    <source>
        <strain evidence="12">Daiwa-1</strain>
    </source>
</reference>
<accession>K7EWY7</accession>
<dbReference type="InterPro" id="IPR017452">
    <property type="entry name" value="GPCR_Rhodpsn_7TM"/>
</dbReference>
<reference evidence="12" key="2">
    <citation type="journal article" date="2013" name="Nat. Genet.">
        <title>The draft genomes of soft-shell turtle and green sea turtle yield insights into the development and evolution of the turtle-specific body plan.</title>
        <authorList>
            <person name="Wang Z."/>
            <person name="Pascual-Anaya J."/>
            <person name="Zadissa A."/>
            <person name="Li W."/>
            <person name="Niimura Y."/>
            <person name="Huang Z."/>
            <person name="Li C."/>
            <person name="White S."/>
            <person name="Xiong Z."/>
            <person name="Fang D."/>
            <person name="Wang B."/>
            <person name="Ming Y."/>
            <person name="Chen Y."/>
            <person name="Zheng Y."/>
            <person name="Kuraku S."/>
            <person name="Pignatelli M."/>
            <person name="Herrero J."/>
            <person name="Beal K."/>
            <person name="Nozawa M."/>
            <person name="Li Q."/>
            <person name="Wang J."/>
            <person name="Zhang H."/>
            <person name="Yu L."/>
            <person name="Shigenobu S."/>
            <person name="Wang J."/>
            <person name="Liu J."/>
            <person name="Flicek P."/>
            <person name="Searle S."/>
            <person name="Wang J."/>
            <person name="Kuratani S."/>
            <person name="Yin Y."/>
            <person name="Aken B."/>
            <person name="Zhang G."/>
            <person name="Irie N."/>
        </authorList>
    </citation>
    <scope>NUCLEOTIDE SEQUENCE [LARGE SCALE GENOMIC DNA]</scope>
    <source>
        <strain evidence="12">Daiwa-1</strain>
    </source>
</reference>
<dbReference type="EMBL" id="AGCU01128640">
    <property type="status" value="NOT_ANNOTATED_CDS"/>
    <property type="molecule type" value="Genomic_DNA"/>
</dbReference>
<feature type="transmembrane region" description="Helical" evidence="9">
    <location>
        <begin position="176"/>
        <end position="196"/>
    </location>
</feature>
<comment type="similarity">
    <text evidence="8">Belongs to the G-protein coupled receptor 1 family.</text>
</comment>
<dbReference type="InterPro" id="IPR026234">
    <property type="entry name" value="MRGPCRFAMILY"/>
</dbReference>
<feature type="transmembrane region" description="Helical" evidence="9">
    <location>
        <begin position="125"/>
        <end position="146"/>
    </location>
</feature>
<organism evidence="11 12">
    <name type="scientific">Pelodiscus sinensis</name>
    <name type="common">Chinese softshell turtle</name>
    <name type="synonym">Trionyx sinensis</name>
    <dbReference type="NCBI Taxonomy" id="13735"/>
    <lineage>
        <taxon>Eukaryota</taxon>
        <taxon>Metazoa</taxon>
        <taxon>Chordata</taxon>
        <taxon>Craniata</taxon>
        <taxon>Vertebrata</taxon>
        <taxon>Euteleostomi</taxon>
        <taxon>Archelosauria</taxon>
        <taxon>Testudinata</taxon>
        <taxon>Testudines</taxon>
        <taxon>Cryptodira</taxon>
        <taxon>Trionychia</taxon>
        <taxon>Trionychidae</taxon>
        <taxon>Pelodiscus</taxon>
    </lineage>
</organism>
<feature type="transmembrane region" description="Helical" evidence="9">
    <location>
        <begin position="91"/>
        <end position="113"/>
    </location>
</feature>
<dbReference type="PRINTS" id="PR02108">
    <property type="entry name" value="MRGPCRFAMILY"/>
</dbReference>
<dbReference type="PROSITE" id="PS00237">
    <property type="entry name" value="G_PROTEIN_RECEP_F1_1"/>
    <property type="match status" value="1"/>
</dbReference>
<dbReference type="PANTHER" id="PTHR11334">
    <property type="entry name" value="MAS-RELATED G-PROTEIN COUPLED RECEPTOR"/>
    <property type="match status" value="1"/>
</dbReference>
<dbReference type="InterPro" id="IPR000276">
    <property type="entry name" value="GPCR_Rhodpsn"/>
</dbReference>
<feature type="transmembrane region" description="Helical" evidence="9">
    <location>
        <begin position="247"/>
        <end position="272"/>
    </location>
</feature>
<sequence length="310" mass="35044">MESRNTSLSPFNGTAPDIIILLIGLPANGFIIWLTGWRLRCRGLSVFILSLASSDFLFLCVMVMQIMETLQGDNWVLGAFMCRLRHFLLDLSYHCSLFLLAALSVDRCLLVLLPLWYRCHRPLRLSTYICLGTWVAASLLSIKGFIFPDVILFEDGVLACYNDRGKYEWPLRLLEVLVEGFFPFVVMVTTHAVTLARTLRRHTRAPSQFYRIVAATLTVYVLLNLPFQITQLLFLVALENQELYSRLIPFLIYTGYLINLNTSINPYIYLFFGSNFCTGSSHLKTSSLASALTEDLGKSPGHTPEASFSA</sequence>
<proteinExistence type="inferred from homology"/>
<protein>
    <recommendedName>
        <fullName evidence="10">G-protein coupled receptors family 1 profile domain-containing protein</fullName>
    </recommendedName>
</protein>
<feature type="domain" description="G-protein coupled receptors family 1 profile" evidence="10">
    <location>
        <begin position="27"/>
        <end position="269"/>
    </location>
</feature>
<keyword evidence="4 8" id="KW-0297">G-protein coupled receptor</keyword>
<feature type="transmembrane region" description="Helical" evidence="9">
    <location>
        <begin position="208"/>
        <end position="227"/>
    </location>
</feature>
<dbReference type="OMA" id="DCHHTHT"/>
<keyword evidence="12" id="KW-1185">Reference proteome</keyword>
<keyword evidence="6 8" id="KW-0675">Receptor</keyword>
<evidence type="ECO:0000256" key="6">
    <source>
        <dbReference type="ARBA" id="ARBA00023170"/>
    </source>
</evidence>
<comment type="subcellular location">
    <subcellularLocation>
        <location evidence="1">Membrane</location>
        <topology evidence="1">Multi-pass membrane protein</topology>
    </subcellularLocation>
</comment>
<dbReference type="PANTHER" id="PTHR11334:SF1">
    <property type="entry name" value="G-PROTEIN COUPLED RECEPTOR 152-RELATED"/>
    <property type="match status" value="1"/>
</dbReference>
<dbReference type="Gene3D" id="1.20.1070.10">
    <property type="entry name" value="Rhodopsin 7-helix transmembrane proteins"/>
    <property type="match status" value="1"/>
</dbReference>
<dbReference type="GO" id="GO:0005886">
    <property type="term" value="C:plasma membrane"/>
    <property type="evidence" value="ECO:0007669"/>
    <property type="project" value="TreeGrafter"/>
</dbReference>
<keyword evidence="3 9" id="KW-1133">Transmembrane helix</keyword>